<dbReference type="GO" id="GO:0003677">
    <property type="term" value="F:DNA binding"/>
    <property type="evidence" value="ECO:0007669"/>
    <property type="project" value="UniProtKB-KW"/>
</dbReference>
<protein>
    <submittedName>
        <fullName evidence="2">Putative DNA-binding ribbon-helix-helix protein</fullName>
    </submittedName>
</protein>
<accession>A0A840RTX7</accession>
<dbReference type="Pfam" id="PF13467">
    <property type="entry name" value="RHH_4"/>
    <property type="match status" value="1"/>
</dbReference>
<keyword evidence="2" id="KW-0238">DNA-binding</keyword>
<gene>
    <name evidence="2" type="ORF">HNR39_002333</name>
</gene>
<sequence>MCEIYLKADPIQYELRTRSIRIHGVVTSVRLENLCWDILARIARKDDMTTNQLISQLYGEVIQQQGKIGNFCAFLRVSCMRYLSSVALQQDKESLLLGRRDAHSGTLTDQPKARRKAGQADAVVLQMVPKRASADGAHNL</sequence>
<dbReference type="InterPro" id="IPR027373">
    <property type="entry name" value="RHH_dom"/>
</dbReference>
<evidence type="ECO:0000259" key="1">
    <source>
        <dbReference type="Pfam" id="PF13467"/>
    </source>
</evidence>
<organism evidence="2 3">
    <name type="scientific">Glaciimonas immobilis</name>
    <dbReference type="NCBI Taxonomy" id="728004"/>
    <lineage>
        <taxon>Bacteria</taxon>
        <taxon>Pseudomonadati</taxon>
        <taxon>Pseudomonadota</taxon>
        <taxon>Betaproteobacteria</taxon>
        <taxon>Burkholderiales</taxon>
        <taxon>Oxalobacteraceae</taxon>
        <taxon>Glaciimonas</taxon>
    </lineage>
</organism>
<proteinExistence type="predicted"/>
<evidence type="ECO:0000313" key="3">
    <source>
        <dbReference type="Proteomes" id="UP000571084"/>
    </source>
</evidence>
<evidence type="ECO:0000313" key="2">
    <source>
        <dbReference type="EMBL" id="MBB5200498.1"/>
    </source>
</evidence>
<dbReference type="RefSeq" id="WP_168051919.1">
    <property type="nucleotide sequence ID" value="NZ_JAAOZT010000001.1"/>
</dbReference>
<dbReference type="Gene3D" id="1.10.3990.20">
    <property type="entry name" value="protein bp1543"/>
    <property type="match status" value="1"/>
</dbReference>
<name>A0A840RTX7_9BURK</name>
<comment type="caution">
    <text evidence="2">The sequence shown here is derived from an EMBL/GenBank/DDBJ whole genome shotgun (WGS) entry which is preliminary data.</text>
</comment>
<dbReference type="Proteomes" id="UP000571084">
    <property type="component" value="Unassembled WGS sequence"/>
</dbReference>
<keyword evidence="3" id="KW-1185">Reference proteome</keyword>
<feature type="domain" description="Ribbon-helix-helix" evidence="1">
    <location>
        <begin position="16"/>
        <end position="83"/>
    </location>
</feature>
<dbReference type="EMBL" id="JACHHQ010000004">
    <property type="protein sequence ID" value="MBB5200498.1"/>
    <property type="molecule type" value="Genomic_DNA"/>
</dbReference>
<dbReference type="InterPro" id="IPR038268">
    <property type="entry name" value="RHH_sf"/>
</dbReference>
<dbReference type="AlphaFoldDB" id="A0A840RTX7"/>
<reference evidence="2 3" key="1">
    <citation type="submission" date="2020-08" db="EMBL/GenBank/DDBJ databases">
        <title>Genomic Encyclopedia of Type Strains, Phase IV (KMG-IV): sequencing the most valuable type-strain genomes for metagenomic binning, comparative biology and taxonomic classification.</title>
        <authorList>
            <person name="Goeker M."/>
        </authorList>
    </citation>
    <scope>NUCLEOTIDE SEQUENCE [LARGE SCALE GENOMIC DNA]</scope>
    <source>
        <strain evidence="2 3">DSM 23240</strain>
    </source>
</reference>